<protein>
    <submittedName>
        <fullName evidence="2">Transposable element Tc1 transposase</fullName>
    </submittedName>
</protein>
<name>A0A8X6VWJ5_TRICX</name>
<accession>A0A8X6VWJ5</accession>
<dbReference type="SUPFAM" id="SSF46689">
    <property type="entry name" value="Homeodomain-like"/>
    <property type="match status" value="1"/>
</dbReference>
<comment type="caution">
    <text evidence="2">The sequence shown here is derived from an EMBL/GenBank/DDBJ whole genome shotgun (WGS) entry which is preliminary data.</text>
</comment>
<gene>
    <name evidence="2" type="primary">tc1a_542</name>
    <name evidence="2" type="ORF">TNCV_3536811</name>
</gene>
<dbReference type="GO" id="GO:0005634">
    <property type="term" value="C:nucleus"/>
    <property type="evidence" value="ECO:0007669"/>
    <property type="project" value="UniProtKB-SubCell"/>
</dbReference>
<keyword evidence="3" id="KW-1185">Reference proteome</keyword>
<dbReference type="EMBL" id="BMAU01021367">
    <property type="protein sequence ID" value="GFY23887.1"/>
    <property type="molecule type" value="Genomic_DNA"/>
</dbReference>
<proteinExistence type="predicted"/>
<dbReference type="Proteomes" id="UP000887159">
    <property type="component" value="Unassembled WGS sequence"/>
</dbReference>
<dbReference type="InterPro" id="IPR009057">
    <property type="entry name" value="Homeodomain-like_sf"/>
</dbReference>
<sequence length="176" mass="20031">MKSITSDTSRIERFIAANTGVISKKFGSVIEDDFDTNVGSEKELSLEQKLELAITKKISTHQNTIQISAICKNIGREIDLFEDERFREDEIAIIKLAEFERGRVIRLREGGFSFCDIAERFGRSVSTVQDCWEHWSWDGTASRRPGSMQPRGTTKREDRRIQCTTVVHLTTSAAEI</sequence>
<dbReference type="InterPro" id="IPR036388">
    <property type="entry name" value="WH-like_DNA-bd_sf"/>
</dbReference>
<organism evidence="2 3">
    <name type="scientific">Trichonephila clavipes</name>
    <name type="common">Golden silk orbweaver</name>
    <name type="synonym">Nephila clavipes</name>
    <dbReference type="NCBI Taxonomy" id="2585209"/>
    <lineage>
        <taxon>Eukaryota</taxon>
        <taxon>Metazoa</taxon>
        <taxon>Ecdysozoa</taxon>
        <taxon>Arthropoda</taxon>
        <taxon>Chelicerata</taxon>
        <taxon>Arachnida</taxon>
        <taxon>Araneae</taxon>
        <taxon>Araneomorphae</taxon>
        <taxon>Entelegynae</taxon>
        <taxon>Araneoidea</taxon>
        <taxon>Nephilidae</taxon>
        <taxon>Trichonephila</taxon>
    </lineage>
</organism>
<evidence type="ECO:0000313" key="3">
    <source>
        <dbReference type="Proteomes" id="UP000887159"/>
    </source>
</evidence>
<evidence type="ECO:0000256" key="1">
    <source>
        <dbReference type="ARBA" id="ARBA00004123"/>
    </source>
</evidence>
<dbReference type="Gene3D" id="1.10.10.10">
    <property type="entry name" value="Winged helix-like DNA-binding domain superfamily/Winged helix DNA-binding domain"/>
    <property type="match status" value="1"/>
</dbReference>
<evidence type="ECO:0000313" key="2">
    <source>
        <dbReference type="EMBL" id="GFY23887.1"/>
    </source>
</evidence>
<comment type="subcellular location">
    <subcellularLocation>
        <location evidence="1">Nucleus</location>
    </subcellularLocation>
</comment>
<dbReference type="Pfam" id="PF13384">
    <property type="entry name" value="HTH_23"/>
    <property type="match status" value="1"/>
</dbReference>
<reference evidence="2" key="1">
    <citation type="submission" date="2020-08" db="EMBL/GenBank/DDBJ databases">
        <title>Multicomponent nature underlies the extraordinary mechanical properties of spider dragline silk.</title>
        <authorList>
            <person name="Kono N."/>
            <person name="Nakamura H."/>
            <person name="Mori M."/>
            <person name="Yoshida Y."/>
            <person name="Ohtoshi R."/>
            <person name="Malay A.D."/>
            <person name="Moran D.A.P."/>
            <person name="Tomita M."/>
            <person name="Numata K."/>
            <person name="Arakawa K."/>
        </authorList>
    </citation>
    <scope>NUCLEOTIDE SEQUENCE</scope>
</reference>
<dbReference type="AlphaFoldDB" id="A0A8X6VWJ5"/>